<evidence type="ECO:0000259" key="1">
    <source>
        <dbReference type="Pfam" id="PF04937"/>
    </source>
</evidence>
<proteinExistence type="predicted"/>
<dbReference type="AlphaFoldDB" id="A0AAJ7L8B8"/>
<accession>A0AAJ7L8B8</accession>
<dbReference type="Proteomes" id="UP000694867">
    <property type="component" value="Unplaced"/>
</dbReference>
<name>A0AAJ7L8B8_9ACAR</name>
<dbReference type="InterPro" id="IPR007021">
    <property type="entry name" value="DUF659"/>
</dbReference>
<dbReference type="SUPFAM" id="SSF53098">
    <property type="entry name" value="Ribonuclease H-like"/>
    <property type="match status" value="1"/>
</dbReference>
<dbReference type="InterPro" id="IPR012337">
    <property type="entry name" value="RNaseH-like_sf"/>
</dbReference>
<dbReference type="GO" id="GO:0003690">
    <property type="term" value="F:double-stranded DNA binding"/>
    <property type="evidence" value="ECO:0007669"/>
    <property type="project" value="InterPro"/>
</dbReference>
<dbReference type="KEGG" id="goe:100897508"/>
<dbReference type="InterPro" id="IPR033375">
    <property type="entry name" value="Cggbp1"/>
</dbReference>
<keyword evidence="2" id="KW-1185">Reference proteome</keyword>
<dbReference type="GO" id="GO:0005634">
    <property type="term" value="C:nucleus"/>
    <property type="evidence" value="ECO:0007669"/>
    <property type="project" value="InterPro"/>
</dbReference>
<dbReference type="Pfam" id="PF04937">
    <property type="entry name" value="DUF659"/>
    <property type="match status" value="1"/>
</dbReference>
<dbReference type="PANTHER" id="PTHR32344:SF1">
    <property type="entry name" value="U1-TYPE DOMAIN-CONTAINING PROTEIN"/>
    <property type="match status" value="1"/>
</dbReference>
<dbReference type="PANTHER" id="PTHR32344">
    <property type="entry name" value="U1-TYPE DOMAIN-CONTAINING PROTEIN"/>
    <property type="match status" value="1"/>
</dbReference>
<dbReference type="GeneID" id="100897508"/>
<dbReference type="RefSeq" id="XP_018497018.1">
    <property type="nucleotide sequence ID" value="XM_018641502.1"/>
</dbReference>
<feature type="domain" description="DUF659" evidence="1">
    <location>
        <begin position="123"/>
        <end position="280"/>
    </location>
</feature>
<protein>
    <submittedName>
        <fullName evidence="3">Uncharacterized protein LOC100897508</fullName>
    </submittedName>
</protein>
<sequence>MPKLAKTVKSRIELLKREFGTEVFTSDGDVLTCKPCAKAVNTSKKYHVQQHVNGATHKERVRLAKTADQSLCLLTNYVELSKKESSFSMDLCQMMIECNIPLYKVQNLSFRRFHAKWCNGRVPDQASLRKNYLKKLYDATITRIRDTVGENRIWVSVDETTDSRGLYVVNTIVGCLTSNEASVPMLLGTEIVERTNHATVAQPLTNALNLLWPQGIKHERVLLFISDAAPYMIKAGTGLKVLFPKLVHVTCLAHAVHRVCEEIRVSCPSVDALIANVKKVFAKAPSRIRVFKDLAPNLPLPPEPVLTRWGTWLNAALYYAVNLDVIENVLEKLESTDAAAIRKSKELAADREIRSQLASIASNFSRLPGGITKLECTSQRLSTTLAIIDDIKRDIVSSTGQKSHSIKSKFERVLDRNPGFAEMKIIQITIEGEVGIGDVSDLTVTDLSSFT</sequence>
<evidence type="ECO:0000313" key="3">
    <source>
        <dbReference type="RefSeq" id="XP_018497018.1"/>
    </source>
</evidence>
<evidence type="ECO:0000313" key="2">
    <source>
        <dbReference type="Proteomes" id="UP000694867"/>
    </source>
</evidence>
<gene>
    <name evidence="3" type="primary">LOC100897508</name>
</gene>
<reference evidence="3" key="1">
    <citation type="submission" date="2025-08" db="UniProtKB">
        <authorList>
            <consortium name="RefSeq"/>
        </authorList>
    </citation>
    <scope>IDENTIFICATION</scope>
</reference>
<organism evidence="2 3">
    <name type="scientific">Galendromus occidentalis</name>
    <name type="common">western predatory mite</name>
    <dbReference type="NCBI Taxonomy" id="34638"/>
    <lineage>
        <taxon>Eukaryota</taxon>
        <taxon>Metazoa</taxon>
        <taxon>Ecdysozoa</taxon>
        <taxon>Arthropoda</taxon>
        <taxon>Chelicerata</taxon>
        <taxon>Arachnida</taxon>
        <taxon>Acari</taxon>
        <taxon>Parasitiformes</taxon>
        <taxon>Mesostigmata</taxon>
        <taxon>Gamasina</taxon>
        <taxon>Phytoseioidea</taxon>
        <taxon>Phytoseiidae</taxon>
        <taxon>Typhlodrominae</taxon>
        <taxon>Galendromus</taxon>
    </lineage>
</organism>
<dbReference type="GO" id="GO:0006357">
    <property type="term" value="P:regulation of transcription by RNA polymerase II"/>
    <property type="evidence" value="ECO:0007669"/>
    <property type="project" value="InterPro"/>
</dbReference>